<evidence type="ECO:0000256" key="4">
    <source>
        <dbReference type="PROSITE-ProRule" id="PRU00473"/>
    </source>
</evidence>
<dbReference type="InterPro" id="IPR006665">
    <property type="entry name" value="OmpA-like"/>
</dbReference>
<dbReference type="RefSeq" id="WP_270919262.1">
    <property type="nucleotide sequence ID" value="NZ_CP127247.1"/>
</dbReference>
<accession>A0A9Y2L2H8</accession>
<dbReference type="Gene3D" id="3.30.1330.60">
    <property type="entry name" value="OmpA-like domain"/>
    <property type="match status" value="1"/>
</dbReference>
<keyword evidence="8" id="KW-1185">Reference proteome</keyword>
<evidence type="ECO:0000313" key="7">
    <source>
        <dbReference type="EMBL" id="WIY27118.1"/>
    </source>
</evidence>
<feature type="chain" id="PRO_5040786421" evidence="5">
    <location>
        <begin position="20"/>
        <end position="311"/>
    </location>
</feature>
<evidence type="ECO:0000256" key="2">
    <source>
        <dbReference type="ARBA" id="ARBA00023136"/>
    </source>
</evidence>
<protein>
    <submittedName>
        <fullName evidence="7">OmpA family protein</fullName>
    </submittedName>
</protein>
<proteinExistence type="predicted"/>
<dbReference type="PROSITE" id="PS51123">
    <property type="entry name" value="OMPA_2"/>
    <property type="match status" value="1"/>
</dbReference>
<name>A0A9Y2L2H8_9RHOB</name>
<dbReference type="Pfam" id="PF00691">
    <property type="entry name" value="OmpA"/>
    <property type="match status" value="1"/>
</dbReference>
<dbReference type="PRINTS" id="PR01021">
    <property type="entry name" value="OMPADOMAIN"/>
</dbReference>
<evidence type="ECO:0000256" key="5">
    <source>
        <dbReference type="SAM" id="SignalP"/>
    </source>
</evidence>
<dbReference type="PANTHER" id="PTHR30329">
    <property type="entry name" value="STATOR ELEMENT OF FLAGELLAR MOTOR COMPLEX"/>
    <property type="match status" value="1"/>
</dbReference>
<dbReference type="CDD" id="cd07185">
    <property type="entry name" value="OmpA_C-like"/>
    <property type="match status" value="1"/>
</dbReference>
<gene>
    <name evidence="7" type="ORF">QPJ95_09510</name>
</gene>
<dbReference type="Proteomes" id="UP001238334">
    <property type="component" value="Chromosome"/>
</dbReference>
<dbReference type="KEGG" id="ppso:QPJ95_09510"/>
<dbReference type="SUPFAM" id="SSF103088">
    <property type="entry name" value="OmpA-like"/>
    <property type="match status" value="1"/>
</dbReference>
<dbReference type="InterPro" id="IPR050330">
    <property type="entry name" value="Bact_OuterMem_StrucFunc"/>
</dbReference>
<dbReference type="GO" id="GO:0009279">
    <property type="term" value="C:cell outer membrane"/>
    <property type="evidence" value="ECO:0007669"/>
    <property type="project" value="UniProtKB-SubCell"/>
</dbReference>
<keyword evidence="2 4" id="KW-0472">Membrane</keyword>
<reference evidence="7 8" key="1">
    <citation type="submission" date="2023-06" db="EMBL/GenBank/DDBJ databases">
        <title>Parasedimentitalea psychrophila sp. nov., a psychrophilic bacterium isolated from deep-sea sediment.</title>
        <authorList>
            <person name="Li A."/>
        </authorList>
    </citation>
    <scope>NUCLEOTIDE SEQUENCE [LARGE SCALE GENOMIC DNA]</scope>
    <source>
        <strain evidence="7 8">QS115</strain>
    </source>
</reference>
<comment type="subcellular location">
    <subcellularLocation>
        <location evidence="1">Cell outer membrane</location>
    </subcellularLocation>
</comment>
<keyword evidence="5" id="KW-0732">Signal</keyword>
<feature type="domain" description="OmpA-like" evidence="6">
    <location>
        <begin position="194"/>
        <end position="311"/>
    </location>
</feature>
<dbReference type="InterPro" id="IPR036737">
    <property type="entry name" value="OmpA-like_sf"/>
</dbReference>
<organism evidence="7 8">
    <name type="scientific">Parasedimentitalea psychrophila</name>
    <dbReference type="NCBI Taxonomy" id="2997337"/>
    <lineage>
        <taxon>Bacteria</taxon>
        <taxon>Pseudomonadati</taxon>
        <taxon>Pseudomonadota</taxon>
        <taxon>Alphaproteobacteria</taxon>
        <taxon>Rhodobacterales</taxon>
        <taxon>Paracoccaceae</taxon>
        <taxon>Parasedimentitalea</taxon>
    </lineage>
</organism>
<dbReference type="AlphaFoldDB" id="A0A9Y2L2H8"/>
<dbReference type="EMBL" id="CP127247">
    <property type="protein sequence ID" value="WIY27118.1"/>
    <property type="molecule type" value="Genomic_DNA"/>
</dbReference>
<evidence type="ECO:0000313" key="8">
    <source>
        <dbReference type="Proteomes" id="UP001238334"/>
    </source>
</evidence>
<keyword evidence="3" id="KW-0998">Cell outer membrane</keyword>
<evidence type="ECO:0000259" key="6">
    <source>
        <dbReference type="PROSITE" id="PS51123"/>
    </source>
</evidence>
<dbReference type="InterPro" id="IPR006664">
    <property type="entry name" value="OMP_bac"/>
</dbReference>
<evidence type="ECO:0000256" key="1">
    <source>
        <dbReference type="ARBA" id="ARBA00004442"/>
    </source>
</evidence>
<evidence type="ECO:0000256" key="3">
    <source>
        <dbReference type="ARBA" id="ARBA00023237"/>
    </source>
</evidence>
<dbReference type="PANTHER" id="PTHR30329:SF21">
    <property type="entry name" value="LIPOPROTEIN YIAD-RELATED"/>
    <property type="match status" value="1"/>
</dbReference>
<feature type="signal peptide" evidence="5">
    <location>
        <begin position="1"/>
        <end position="19"/>
    </location>
</feature>
<sequence>MIRALAIIGAAALALPVLASDLSPPAGAQFLSMRQSPLARYALPMGPAVGDTVPVRHFEGQVLRRTWRLTGQTSAMQMFVPMRQQLQAAGYQVQFQCQTLDCGGFDFRFGIEVVPAPDMTVDIGDFQFLSAIKGADQALSLLVSRSGTSTYIQLIEVRPTSADPLQIAAPESLPEVTVADLPGQVAQAGILEALISDGRVVLTGLLFETGSARLGKGPFEQLTQLAAVLAASPEMRISLVGHTDNIGNQDKNITLSHRRARSVRERLLKQFEIDEAQIETAGVGYMAPLTSNLTDEGRDANRRVEAVLLSR</sequence>